<accession>A0AA42B6V4</accession>
<evidence type="ECO:0000313" key="2">
    <source>
        <dbReference type="EMBL" id="MCM2679105.1"/>
    </source>
</evidence>
<dbReference type="Pfam" id="PF00106">
    <property type="entry name" value="adh_short"/>
    <property type="match status" value="1"/>
</dbReference>
<sequence>MSQTVVITGANRGLGLEFCRYYLNRGDNVIACCRHPSSASELDELKLDFTKHISIHALDITKEAQHRGFIAALGRTKIDILINNAGIYGSKGLAIEQIGADEWSHVLQVNAISPMLFTRNLKNNLNKNAKIVFVTSKMGSIGDNSSGGSYMYRSSKAALNAAAHSLAVDWAELSFNVAILHPGWVKTDMGGPNALITAVQSVTGMCSVIEGLDSDDSGQFINYDSQPIPWQ</sequence>
<reference evidence="2 3" key="1">
    <citation type="journal article" date="2013" name="Antonie Van Leeuwenhoek">
        <title>Echinimonas agarilytica gen. nov., sp. nov., a new gammaproteobacterium isolated from the sea urchin Strongylocentrotus intermedius.</title>
        <authorList>
            <person name="Nedashkovskaya O.I."/>
            <person name="Stenkova A.M."/>
            <person name="Zhukova N.V."/>
            <person name="Van Trappen S."/>
            <person name="Lee J.S."/>
            <person name="Kim S.B."/>
        </authorList>
    </citation>
    <scope>NUCLEOTIDE SEQUENCE [LARGE SCALE GENOMIC DNA]</scope>
    <source>
        <strain evidence="2 3">KMM 6351</strain>
    </source>
</reference>
<proteinExistence type="inferred from homology"/>
<keyword evidence="3" id="KW-1185">Reference proteome</keyword>
<dbReference type="GO" id="GO:0016616">
    <property type="term" value="F:oxidoreductase activity, acting on the CH-OH group of donors, NAD or NADP as acceptor"/>
    <property type="evidence" value="ECO:0007669"/>
    <property type="project" value="TreeGrafter"/>
</dbReference>
<dbReference type="AlphaFoldDB" id="A0AA42B6V4"/>
<name>A0AA42B6V4_9GAMM</name>
<dbReference type="InterPro" id="IPR052184">
    <property type="entry name" value="SDR_enzymes"/>
</dbReference>
<dbReference type="InterPro" id="IPR002347">
    <property type="entry name" value="SDR_fam"/>
</dbReference>
<comment type="caution">
    <text evidence="2">The sequence shown here is derived from an EMBL/GenBank/DDBJ whole genome shotgun (WGS) entry which is preliminary data.</text>
</comment>
<dbReference type="PRINTS" id="PR00081">
    <property type="entry name" value="GDHRDH"/>
</dbReference>
<dbReference type="CDD" id="cd05325">
    <property type="entry name" value="carb_red_sniffer_like_SDR_c"/>
    <property type="match status" value="1"/>
</dbReference>
<dbReference type="SUPFAM" id="SSF51735">
    <property type="entry name" value="NAD(P)-binding Rossmann-fold domains"/>
    <property type="match status" value="1"/>
</dbReference>
<evidence type="ECO:0000313" key="3">
    <source>
        <dbReference type="Proteomes" id="UP001165393"/>
    </source>
</evidence>
<dbReference type="Gene3D" id="3.40.50.720">
    <property type="entry name" value="NAD(P)-binding Rossmann-like Domain"/>
    <property type="match status" value="1"/>
</dbReference>
<gene>
    <name evidence="2" type="ORF">NAF29_05370</name>
</gene>
<dbReference type="PANTHER" id="PTHR45458">
    <property type="entry name" value="SHORT-CHAIN DEHYDROGENASE/REDUCTASE SDR"/>
    <property type="match status" value="1"/>
</dbReference>
<dbReference type="RefSeq" id="WP_251260468.1">
    <property type="nucleotide sequence ID" value="NZ_JAMQGP010000002.1"/>
</dbReference>
<dbReference type="PRINTS" id="PR00080">
    <property type="entry name" value="SDRFAMILY"/>
</dbReference>
<organism evidence="2 3">
    <name type="scientific">Echinimonas agarilytica</name>
    <dbReference type="NCBI Taxonomy" id="1215918"/>
    <lineage>
        <taxon>Bacteria</taxon>
        <taxon>Pseudomonadati</taxon>
        <taxon>Pseudomonadota</taxon>
        <taxon>Gammaproteobacteria</taxon>
        <taxon>Alteromonadales</taxon>
        <taxon>Echinimonadaceae</taxon>
        <taxon>Echinimonas</taxon>
    </lineage>
</organism>
<dbReference type="PANTHER" id="PTHR45458:SF1">
    <property type="entry name" value="SHORT CHAIN DEHYDROGENASE"/>
    <property type="match status" value="1"/>
</dbReference>
<protein>
    <submittedName>
        <fullName evidence="2">SDR family oxidoreductase</fullName>
    </submittedName>
</protein>
<dbReference type="InterPro" id="IPR036291">
    <property type="entry name" value="NAD(P)-bd_dom_sf"/>
</dbReference>
<dbReference type="EMBL" id="JAMQGP010000002">
    <property type="protein sequence ID" value="MCM2679105.1"/>
    <property type="molecule type" value="Genomic_DNA"/>
</dbReference>
<evidence type="ECO:0000256" key="1">
    <source>
        <dbReference type="RuleBase" id="RU000363"/>
    </source>
</evidence>
<comment type="similarity">
    <text evidence="1">Belongs to the short-chain dehydrogenases/reductases (SDR) family.</text>
</comment>
<dbReference type="Proteomes" id="UP001165393">
    <property type="component" value="Unassembled WGS sequence"/>
</dbReference>